<dbReference type="InterPro" id="IPR051454">
    <property type="entry name" value="RNA/ubiquinone_mod_enzymes"/>
</dbReference>
<dbReference type="EMBL" id="FRAJ01000013">
    <property type="protein sequence ID" value="SHK26750.1"/>
    <property type="molecule type" value="Genomic_DNA"/>
</dbReference>
<dbReference type="PANTHER" id="PTHR30217:SF10">
    <property type="entry name" value="23S RRNA 5-HYDROXYCYTIDINE C2501 SYNTHASE"/>
    <property type="match status" value="1"/>
</dbReference>
<evidence type="ECO:0000259" key="1">
    <source>
        <dbReference type="Pfam" id="PF12392"/>
    </source>
</evidence>
<keyword evidence="2" id="KW-0645">Protease</keyword>
<name>A0A1M6R2X6_9FIRM</name>
<keyword evidence="2" id="KW-0378">Hydrolase</keyword>
<dbReference type="InterPro" id="IPR001539">
    <property type="entry name" value="Peptidase_U32"/>
</dbReference>
<dbReference type="GO" id="GO:0006508">
    <property type="term" value="P:proteolysis"/>
    <property type="evidence" value="ECO:0007669"/>
    <property type="project" value="UniProtKB-KW"/>
</dbReference>
<proteinExistence type="predicted"/>
<dbReference type="Pfam" id="PF01136">
    <property type="entry name" value="Peptidase_U32"/>
    <property type="match status" value="2"/>
</dbReference>
<gene>
    <name evidence="2" type="ORF">SAMN02745883_01670</name>
</gene>
<evidence type="ECO:0000313" key="3">
    <source>
        <dbReference type="Proteomes" id="UP000184082"/>
    </source>
</evidence>
<dbReference type="STRING" id="1121266.SAMN02745883_01670"/>
<keyword evidence="3" id="KW-1185">Reference proteome</keyword>
<dbReference type="RefSeq" id="WP_094756816.1">
    <property type="nucleotide sequence ID" value="NZ_FRAJ01000013.1"/>
</dbReference>
<evidence type="ECO:0000313" key="2">
    <source>
        <dbReference type="EMBL" id="SHK26750.1"/>
    </source>
</evidence>
<feature type="domain" description="Peptidase U32 collagenase" evidence="1">
    <location>
        <begin position="393"/>
        <end position="510"/>
    </location>
</feature>
<protein>
    <submittedName>
        <fullName evidence="2">Putative protease</fullName>
    </submittedName>
</protein>
<sequence>MKKVELLAPVGSYEAMIAAVQNGADAIYLGGKNFGARQYANNFGNDELKKAVEYCHIRGVKTYITVNTLISNNEFYEFEKYINYLYNIDVDAVILQDLGVLKYIRENYPDFEIHASTQMTIHNLDGVKLLKEFGVKRVVLPREMDLKEIKYIKENSDVELEVFIHGALCISYSGQCLMSSLIGGRSGNRGRCAQPCRLPYKLVDLESNKEMANINGNYILSSRDLNTIEKVGEIIDVGVNSLKIEGRMKRPEYVATVVYAYKAVIDEYLSTGKINVNESLRKDLEKIFNRKFTKGYLFGEYGKDIMSFEKPGNRGIKLGRVIEINKKSNKLKIKLFEDLRKGDGIKIKLKSSSEDDGIIVNKIYSKDKIIYEAKAGQIVEIDYKVKGNIENIIYKTADIELLERARKSFAIENKKVPIYGAIKCKLGKKLEVYIWDTDGNYINFVGDKYVEKAVNKPLTEERIIKQMNKLGGTPYYFEKLEVELDDNILIPISEINEVRRNAIDKLNNARKRRNNRKYMDLIINELSDSKNNNIQGNGGKVSLRVYVNNLKQLEAVLKCNVDLIYYSNLYDIDEAIKVSEKYNKLIVPALSRITDDREMAYIRQNLENIKRTGHILVSNHGQLNLLRNTDVNIYTDFSFNIFNNMALKKISDLGVKCCTLSLELTFAQIRDIVKNADINCEVLVYGHLPMMIMKYCAIKTAIKNEKKLCNICRNKKFGLKDRYGNVFPILTDNNCKVQILNSKKLFLIEYIKELLDNDLGLIRLQFTNEKKNEIIDIVKAYEKMIEDVLKGKKIISEEIIQFIEKYKSNNDYTKGHFFRGVE</sequence>
<dbReference type="GO" id="GO:0008233">
    <property type="term" value="F:peptidase activity"/>
    <property type="evidence" value="ECO:0007669"/>
    <property type="project" value="UniProtKB-KW"/>
</dbReference>
<dbReference type="PROSITE" id="PS01276">
    <property type="entry name" value="PEPTIDASE_U32"/>
    <property type="match status" value="1"/>
</dbReference>
<reference evidence="2 3" key="1">
    <citation type="submission" date="2016-11" db="EMBL/GenBank/DDBJ databases">
        <authorList>
            <person name="Jaros S."/>
            <person name="Januszkiewicz K."/>
            <person name="Wedrychowicz H."/>
        </authorList>
    </citation>
    <scope>NUCLEOTIDE SEQUENCE [LARGE SCALE GENOMIC DNA]</scope>
    <source>
        <strain evidence="2 3">DSM 14501</strain>
    </source>
</reference>
<dbReference type="PANTHER" id="PTHR30217">
    <property type="entry name" value="PEPTIDASE U32 FAMILY"/>
    <property type="match status" value="1"/>
</dbReference>
<dbReference type="InterPro" id="IPR020988">
    <property type="entry name" value="Pept_U32_collagenase"/>
</dbReference>
<organism evidence="2 3">
    <name type="scientific">Caminicella sporogenes DSM 14501</name>
    <dbReference type="NCBI Taxonomy" id="1121266"/>
    <lineage>
        <taxon>Bacteria</taxon>
        <taxon>Bacillati</taxon>
        <taxon>Bacillota</taxon>
        <taxon>Clostridia</taxon>
        <taxon>Peptostreptococcales</taxon>
        <taxon>Caminicellaceae</taxon>
        <taxon>Caminicella</taxon>
    </lineage>
</organism>
<accession>A0A1M6R2X6</accession>
<dbReference type="AlphaFoldDB" id="A0A1M6R2X6"/>
<dbReference type="Pfam" id="PF12392">
    <property type="entry name" value="DUF3656"/>
    <property type="match status" value="1"/>
</dbReference>
<dbReference type="Proteomes" id="UP000184082">
    <property type="component" value="Unassembled WGS sequence"/>
</dbReference>